<dbReference type="Proteomes" id="UP000029661">
    <property type="component" value="Chromosome"/>
</dbReference>
<evidence type="ECO:0000313" key="10">
    <source>
        <dbReference type="EMBL" id="AIS31778.1"/>
    </source>
</evidence>
<dbReference type="EMBL" id="LN734822">
    <property type="protein sequence ID" value="CEL25642.1"/>
    <property type="molecule type" value="Genomic_DNA"/>
</dbReference>
<dbReference type="EC" id="2.1.1.216" evidence="7 8"/>
<comment type="catalytic activity">
    <reaction evidence="8">
        <text>guanosine(26) in tRNA + 2 S-adenosyl-L-methionine = N(2)-dimethylguanosine(26) in tRNA + 2 S-adenosyl-L-homocysteine + 2 H(+)</text>
        <dbReference type="Rhea" id="RHEA:43140"/>
        <dbReference type="Rhea" id="RHEA-COMP:10359"/>
        <dbReference type="Rhea" id="RHEA-COMP:10360"/>
        <dbReference type="ChEBI" id="CHEBI:15378"/>
        <dbReference type="ChEBI" id="CHEBI:57856"/>
        <dbReference type="ChEBI" id="CHEBI:59789"/>
        <dbReference type="ChEBI" id="CHEBI:74269"/>
        <dbReference type="ChEBI" id="CHEBI:74513"/>
        <dbReference type="EC" id="2.1.1.216"/>
    </reaction>
</comment>
<dbReference type="GO" id="GO:0160104">
    <property type="term" value="F:tRNA (guanine(26)-N2)-dimethyltransferase activity"/>
    <property type="evidence" value="ECO:0007669"/>
    <property type="project" value="UniProtKB-UniRule"/>
</dbReference>
<keyword evidence="8" id="KW-0862">Zinc</keyword>
<keyword evidence="1 8" id="KW-0820">tRNA-binding</keyword>
<dbReference type="PROSITE" id="PS51626">
    <property type="entry name" value="SAM_MT_TRM1"/>
    <property type="match status" value="1"/>
</dbReference>
<dbReference type="InterPro" id="IPR002905">
    <property type="entry name" value="Trm1"/>
</dbReference>
<evidence type="ECO:0000256" key="6">
    <source>
        <dbReference type="ARBA" id="ARBA00022884"/>
    </source>
</evidence>
<evidence type="ECO:0000256" key="5">
    <source>
        <dbReference type="ARBA" id="ARBA00022694"/>
    </source>
</evidence>
<feature type="binding site" evidence="8">
    <location>
        <position position="271"/>
    </location>
    <ligand>
        <name>Zn(2+)</name>
        <dbReference type="ChEBI" id="CHEBI:29105"/>
    </ligand>
</feature>
<dbReference type="InterPro" id="IPR022923">
    <property type="entry name" value="TRM1_arc_bac"/>
</dbReference>
<evidence type="ECO:0000256" key="4">
    <source>
        <dbReference type="ARBA" id="ARBA00022691"/>
    </source>
</evidence>
<evidence type="ECO:0000313" key="13">
    <source>
        <dbReference type="Proteomes" id="UP000062768"/>
    </source>
</evidence>
<feature type="binding site" evidence="8">
    <location>
        <position position="91"/>
    </location>
    <ligand>
        <name>S-adenosyl-L-methionine</name>
        <dbReference type="ChEBI" id="CHEBI:59789"/>
    </ligand>
</feature>
<keyword evidence="5 8" id="KW-0819">tRNA processing</keyword>
<accession>A0A089ZHE2</accession>
<feature type="binding site" evidence="8">
    <location>
        <position position="274"/>
    </location>
    <ligand>
        <name>Zn(2+)</name>
        <dbReference type="ChEBI" id="CHEBI:29105"/>
    </ligand>
</feature>
<feature type="binding site" evidence="8">
    <location>
        <position position="251"/>
    </location>
    <ligand>
        <name>Zn(2+)</name>
        <dbReference type="ChEBI" id="CHEBI:29105"/>
    </ligand>
</feature>
<evidence type="ECO:0000256" key="7">
    <source>
        <dbReference type="ARBA" id="ARBA00039099"/>
    </source>
</evidence>
<keyword evidence="2 8" id="KW-0489">Methyltransferase</keyword>
<keyword evidence="3 8" id="KW-0808">Transferase</keyword>
<keyword evidence="13" id="KW-1185">Reference proteome</keyword>
<feature type="binding site" evidence="8">
    <location>
        <position position="73"/>
    </location>
    <ligand>
        <name>S-adenosyl-L-methionine</name>
        <dbReference type="ChEBI" id="CHEBI:59789"/>
    </ligand>
</feature>
<keyword evidence="6 8" id="KW-0694">RNA-binding</keyword>
<evidence type="ECO:0000256" key="2">
    <source>
        <dbReference type="ARBA" id="ARBA00022603"/>
    </source>
</evidence>
<feature type="binding site" evidence="8">
    <location>
        <position position="43"/>
    </location>
    <ligand>
        <name>S-adenosyl-L-methionine</name>
        <dbReference type="ChEBI" id="CHEBI:59789"/>
    </ligand>
</feature>
<feature type="binding site" evidence="8">
    <location>
        <position position="119"/>
    </location>
    <ligand>
        <name>S-adenosyl-L-methionine</name>
        <dbReference type="ChEBI" id="CHEBI:59789"/>
    </ligand>
</feature>
<comment type="similarity">
    <text evidence="8 9">Belongs to the class I-like SAM-binding methyltransferase superfamily. Trm1 family.</text>
</comment>
<dbReference type="GO" id="GO:0000049">
    <property type="term" value="F:tRNA binding"/>
    <property type="evidence" value="ECO:0007669"/>
    <property type="project" value="UniProtKB-UniRule"/>
</dbReference>
<dbReference type="Gene3D" id="3.40.50.150">
    <property type="entry name" value="Vaccinia Virus protein VP39"/>
    <property type="match status" value="1"/>
</dbReference>
<dbReference type="PANTHER" id="PTHR10631:SF3">
    <property type="entry name" value="TRNA (GUANINE(26)-N(2))-DIMETHYLTRANSFERASE"/>
    <property type="match status" value="1"/>
</dbReference>
<dbReference type="Pfam" id="PF02005">
    <property type="entry name" value="TRM"/>
    <property type="match status" value="1"/>
</dbReference>
<dbReference type="GO" id="GO:0046872">
    <property type="term" value="F:metal ion binding"/>
    <property type="evidence" value="ECO:0007669"/>
    <property type="project" value="UniProtKB-KW"/>
</dbReference>
<protein>
    <recommendedName>
        <fullName evidence="7 8">tRNA (guanine(26)-N(2))-dimethyltransferase</fullName>
        <ecNumber evidence="7 8">2.1.1.216</ecNumber>
    </recommendedName>
    <alternativeName>
        <fullName evidence="8">tRNA 2,2-dimethylguanosine-26 methyltransferase</fullName>
    </alternativeName>
    <alternativeName>
        <fullName evidence="8">tRNA(guanine-26,N(2)-N(2)) methyltransferase</fullName>
    </alternativeName>
    <alternativeName>
        <fullName evidence="8">tRNA(m(2,2)G26)dimethyltransferase</fullName>
    </alternativeName>
</protein>
<dbReference type="AlphaFoldDB" id="A0A089ZHE2"/>
<dbReference type="SUPFAM" id="SSF53335">
    <property type="entry name" value="S-adenosyl-L-methionine-dependent methyltransferases"/>
    <property type="match status" value="1"/>
</dbReference>
<dbReference type="NCBIfam" id="TIGR00308">
    <property type="entry name" value="TRM1"/>
    <property type="match status" value="1"/>
</dbReference>
<proteinExistence type="inferred from homology"/>
<evidence type="ECO:0000313" key="11">
    <source>
        <dbReference type="EMBL" id="CEL25642.1"/>
    </source>
</evidence>
<dbReference type="Proteomes" id="UP000062768">
    <property type="component" value="Chromosome I"/>
</dbReference>
<dbReference type="OrthoDB" id="372177at2157"/>
<dbReference type="FunFam" id="3.40.50.150:FF:000272">
    <property type="entry name" value="tRNA (guanine(26)-N(2))-dimethyltransferase"/>
    <property type="match status" value="1"/>
</dbReference>
<name>A0A089ZHE2_METFO</name>
<comment type="function">
    <text evidence="8">Dimethylates a single guanine residue at position 26 of a number of tRNAs using S-adenosyl-L-methionine as donor of the methyl groups.</text>
</comment>
<dbReference type="PANTHER" id="PTHR10631">
    <property type="entry name" value="N 2 ,N 2 -DIMETHYLGUANOSINE TRNA METHYLTRANSFERASE"/>
    <property type="match status" value="1"/>
</dbReference>
<dbReference type="KEGG" id="mfc:BRM9_0961"/>
<dbReference type="PATRIC" id="fig|2162.10.peg.2093"/>
<feature type="binding site" evidence="8">
    <location>
        <position position="118"/>
    </location>
    <ligand>
        <name>S-adenosyl-L-methionine</name>
        <dbReference type="ChEBI" id="CHEBI:59789"/>
    </ligand>
</feature>
<evidence type="ECO:0000256" key="1">
    <source>
        <dbReference type="ARBA" id="ARBA00022555"/>
    </source>
</evidence>
<reference evidence="11" key="2">
    <citation type="submission" date="2014-09" db="EMBL/GenBank/DDBJ databases">
        <authorList>
            <person name="Bishop-Lilly K.A."/>
            <person name="Broomall S.M."/>
            <person name="Chain P.S."/>
            <person name="Chertkov O."/>
            <person name="Coyne S.R."/>
            <person name="Daligault H.E."/>
            <person name="Davenport K.W."/>
            <person name="Erkkila T."/>
            <person name="Frey K.G."/>
            <person name="Gibbons H.S."/>
            <person name="Gu W."/>
            <person name="Jaissle J."/>
            <person name="Johnson S.L."/>
            <person name="Koroleva G.I."/>
            <person name="Ladner J.T."/>
            <person name="Lo C.-C."/>
            <person name="Minogue T.D."/>
            <person name="Munk C."/>
            <person name="Palacios G.F."/>
            <person name="Redden C.L."/>
            <person name="Rosenzweig C.N."/>
            <person name="Scholz M.B."/>
            <person name="Teshima H."/>
            <person name="Xu Y."/>
        </authorList>
    </citation>
    <scope>NUCLEOTIDE SEQUENCE</scope>
    <source>
        <strain evidence="11">Mb9</strain>
    </source>
</reference>
<dbReference type="EMBL" id="CP006933">
    <property type="protein sequence ID" value="AIS31778.1"/>
    <property type="molecule type" value="Genomic_DNA"/>
</dbReference>
<dbReference type="InterPro" id="IPR042296">
    <property type="entry name" value="tRNA_met_Trm1_C"/>
</dbReference>
<gene>
    <name evidence="8 11" type="primary">trm1</name>
    <name evidence="10" type="ORF">BRM9_0961</name>
    <name evidence="11" type="ORF">MB9_2015</name>
</gene>
<dbReference type="GO" id="GO:0002940">
    <property type="term" value="P:tRNA N2-guanine methylation"/>
    <property type="evidence" value="ECO:0007669"/>
    <property type="project" value="TreeGrafter"/>
</dbReference>
<dbReference type="Gene3D" id="3.30.56.70">
    <property type="entry name" value="N2,N2-dimethylguanosine tRNA methyltransferase, C-terminal domain"/>
    <property type="match status" value="1"/>
</dbReference>
<evidence type="ECO:0000256" key="3">
    <source>
        <dbReference type="ARBA" id="ARBA00022679"/>
    </source>
</evidence>
<evidence type="ECO:0000256" key="9">
    <source>
        <dbReference type="PROSITE-ProRule" id="PRU00958"/>
    </source>
</evidence>
<dbReference type="RefSeq" id="WP_048085013.1">
    <property type="nucleotide sequence ID" value="NZ_CP006933.1"/>
</dbReference>
<evidence type="ECO:0000256" key="8">
    <source>
        <dbReference type="HAMAP-Rule" id="MF_00290"/>
    </source>
</evidence>
<keyword evidence="8" id="KW-0479">Metal-binding</keyword>
<sequence>MVELSEIDFLWVEEGQVRMKIPQFEKVTARAPVFFNPVMELNRDLSVAALSFYQQQKGEDIAICDAFGGSGIRGIRYAQEIKNVSLAVVNDLNPLAVELAKENIKNNGLTNVKACRDDANLILRKCGGKFDVIDIDPFGTPAPYVESAAASLKAGGLICITATDTSALCGTYKKPCIRKYSAKPLRNEYCHETGLRILAGFMCRTFSKYKKYLEFQFSHSTEHYMRIYALVGKGAKNTDDSLENLGYIAHCPKCLNRQVFKGLTPRIPLECPECGQVPHVTGPLWCGEMQNSEFIQGMLDLVPDLKINREVEVIKLLEKCKDEAGAPPTFYDVHTICKKLKISASPRERVMENIRKKGYLVKLTHFNPNGLKTDAPLSVIEQAIKNEG</sequence>
<dbReference type="STRING" id="2162.BRM9_0961"/>
<reference evidence="10" key="1">
    <citation type="submission" date="2013-12" db="EMBL/GenBank/DDBJ databases">
        <title>The complete genome sequence of Methanobacterium sp. BRM9.</title>
        <authorList>
            <consortium name="Pastoral Greenhouse Gas Research Consortium"/>
            <person name="Kelly W.J."/>
            <person name="Leahy S.C."/>
            <person name="Perry R."/>
            <person name="Li D."/>
            <person name="Altermann E."/>
            <person name="Lambie S.C."/>
            <person name="Attwood G.T."/>
        </authorList>
    </citation>
    <scope>NUCLEOTIDE SEQUENCE [LARGE SCALE GENOMIC DNA]</scope>
    <source>
        <strain evidence="10">BRM9</strain>
    </source>
</reference>
<organism evidence="10 12">
    <name type="scientific">Methanobacterium formicicum</name>
    <dbReference type="NCBI Taxonomy" id="2162"/>
    <lineage>
        <taxon>Archaea</taxon>
        <taxon>Methanobacteriati</taxon>
        <taxon>Methanobacteriota</taxon>
        <taxon>Methanomada group</taxon>
        <taxon>Methanobacteria</taxon>
        <taxon>Methanobacteriales</taxon>
        <taxon>Methanobacteriaceae</taxon>
        <taxon>Methanobacterium</taxon>
    </lineage>
</organism>
<dbReference type="GeneID" id="26740248"/>
<dbReference type="HAMAP" id="MF_00290">
    <property type="entry name" value="tRNA_dimethyltr_TRM1"/>
    <property type="match status" value="1"/>
</dbReference>
<dbReference type="InterPro" id="IPR029063">
    <property type="entry name" value="SAM-dependent_MTases_sf"/>
</dbReference>
<evidence type="ECO:0000313" key="12">
    <source>
        <dbReference type="Proteomes" id="UP000029661"/>
    </source>
</evidence>
<keyword evidence="4 8" id="KW-0949">S-adenosyl-L-methionine</keyword>
<feature type="binding site" evidence="8">
    <location>
        <position position="254"/>
    </location>
    <ligand>
        <name>Zn(2+)</name>
        <dbReference type="ChEBI" id="CHEBI:29105"/>
    </ligand>
</feature>
<dbReference type="CDD" id="cd02440">
    <property type="entry name" value="AdoMet_MTases"/>
    <property type="match status" value="1"/>
</dbReference>